<keyword evidence="4" id="KW-0812">Transmembrane</keyword>
<comment type="subcellular location">
    <subcellularLocation>
        <location evidence="1">Cell outer membrane</location>
        <topology evidence="1">Multi-pass membrane protein</topology>
    </subcellularLocation>
</comment>
<keyword evidence="6" id="KW-0998">Cell outer membrane</keyword>
<dbReference type="GO" id="GO:0015344">
    <property type="term" value="F:siderophore uptake transmembrane transporter activity"/>
    <property type="evidence" value="ECO:0007669"/>
    <property type="project" value="TreeGrafter"/>
</dbReference>
<feature type="chain" id="PRO_5020672777" evidence="7">
    <location>
        <begin position="25"/>
        <end position="1075"/>
    </location>
</feature>
<keyword evidence="2" id="KW-0813">Transport</keyword>
<dbReference type="Pfam" id="PF25183">
    <property type="entry name" value="OMP_b-brl_4"/>
    <property type="match status" value="1"/>
</dbReference>
<dbReference type="SUPFAM" id="SSF49464">
    <property type="entry name" value="Carboxypeptidase regulatory domain-like"/>
    <property type="match status" value="1"/>
</dbReference>
<evidence type="ECO:0000259" key="8">
    <source>
        <dbReference type="Pfam" id="PF25183"/>
    </source>
</evidence>
<keyword evidence="5" id="KW-0472">Membrane</keyword>
<dbReference type="InterPro" id="IPR008969">
    <property type="entry name" value="CarboxyPept-like_regulatory"/>
</dbReference>
<evidence type="ECO:0000256" key="7">
    <source>
        <dbReference type="SAM" id="SignalP"/>
    </source>
</evidence>
<reference evidence="9 10" key="1">
    <citation type="submission" date="2018-11" db="EMBL/GenBank/DDBJ databases">
        <authorList>
            <person name="Mardanov A.V."/>
            <person name="Ravin N.V."/>
            <person name="Dedysh S.N."/>
        </authorList>
    </citation>
    <scope>NUCLEOTIDE SEQUENCE [LARGE SCALE GENOMIC DNA]</scope>
    <source>
        <strain evidence="9 10">AF10</strain>
    </source>
</reference>
<evidence type="ECO:0000256" key="2">
    <source>
        <dbReference type="ARBA" id="ARBA00022448"/>
    </source>
</evidence>
<evidence type="ECO:0000256" key="6">
    <source>
        <dbReference type="ARBA" id="ARBA00023237"/>
    </source>
</evidence>
<dbReference type="GO" id="GO:0044718">
    <property type="term" value="P:siderophore transmembrane transport"/>
    <property type="evidence" value="ECO:0007669"/>
    <property type="project" value="TreeGrafter"/>
</dbReference>
<reference evidence="10" key="2">
    <citation type="submission" date="2019-02" db="EMBL/GenBank/DDBJ databases">
        <title>Granulicella sibirica sp. nov., a psychrotolerant acidobacterium isolated from an organic soil layer in forested tundra, West Siberia.</title>
        <authorList>
            <person name="Oshkin I.Y."/>
            <person name="Kulichevskaya I.S."/>
            <person name="Rijpstra W.I.C."/>
            <person name="Sinninghe Damste J.S."/>
            <person name="Rakitin A.L."/>
            <person name="Ravin N.V."/>
            <person name="Dedysh S.N."/>
        </authorList>
    </citation>
    <scope>NUCLEOTIDE SEQUENCE [LARGE SCALE GENOMIC DNA]</scope>
    <source>
        <strain evidence="10">AF10</strain>
    </source>
</reference>
<feature type="signal peptide" evidence="7">
    <location>
        <begin position="1"/>
        <end position="24"/>
    </location>
</feature>
<accession>A0A4Q0SXN3</accession>
<proteinExistence type="predicted"/>
<name>A0A4Q0SXN3_9BACT</name>
<dbReference type="Proteomes" id="UP000289437">
    <property type="component" value="Unassembled WGS sequence"/>
</dbReference>
<dbReference type="GO" id="GO:0009279">
    <property type="term" value="C:cell outer membrane"/>
    <property type="evidence" value="ECO:0007669"/>
    <property type="project" value="UniProtKB-SubCell"/>
</dbReference>
<evidence type="ECO:0000313" key="10">
    <source>
        <dbReference type="Proteomes" id="UP000289437"/>
    </source>
</evidence>
<gene>
    <name evidence="9" type="ORF">GRAN_4820</name>
</gene>
<dbReference type="Gene3D" id="2.40.170.20">
    <property type="entry name" value="TonB-dependent receptor, beta-barrel domain"/>
    <property type="match status" value="1"/>
</dbReference>
<dbReference type="InterPro" id="IPR039426">
    <property type="entry name" value="TonB-dep_rcpt-like"/>
</dbReference>
<sequence length="1075" mass="115765">MSFLCTGGALLLCIFSLATQNLYAQNTTADVVGTATDVSGAVIAGASVVLTDVDTQEKRTLVTNDAGQYAFTLLKPSHYSLTITSQGFKTATIASFNLSAGDRAREDAHLVIGGQDQVVEVEAQAPALQSDSSVMSNTVTETATQELPLNGRNFYNLVQITAGATEGLNNGLASGNRPDDRRLTSSVSVNGQADVINNQLIDGMDNNERVIGSIGVRPAVDAIQEVNIQTNTFTAESGRSAGAIINVITKSGTNQLHGTLYEFFRNTVLNANPYKFGQAIPKPAYRQNQYGGSIGGPILKDRTFFFGDYEGFRLSRSLNPTQTTVPTAFERASPGNFTDNPALNTTVTPTDKAGLAYFNLFPLPTSTAFTNNYTATPSNTQVGDTVDGRVDHRFSTTDFGFIRYTFNRLITNVGGLFPTVTSAGLSISPGGNLSSYAGPAKSLAHQVQFNYIHTFTPNLLLELKAGYTFLNNLQNPLNFGTAPNTAFGQQNINFSSRTNELSPVTISQGATLGGHPPIVYLENTWQYVGAVSWTHGKQTIKLGGGVIRRQDTTTQTDSASGSWTIANFTTLLTGTYTSLSRTDILFQPHNRTWEPHAYVQDDWHVAQNLTLNLGIRYDLYTPYTDTNNILSNFDTDQGKLVVAGSTADGHGNVRVDYSNIAPRVGFALTPMPKTVIRGGFGMSFAPENLTSGSALVNQPFNSTIGPCSTTSPCDPSHVHFGDGLPVPVANSATNPTGAVAAALDTHFKSTYIEQFNLTVEREFGGNVATLSYVGELGRRLAYYLPDVNPAIPNSQSFVNPSAATLAVSTFNYNTLRAFYGTSPGITQVPYFTSKGISSYNALQAVLKRRLTKGLDFAVTYTYAHNLDDAETISNDGGDGFGSVPSLVPQLEYGNANLDVRHRGTGAFNYTLPFGNDLTGYRGLLAKGWQFNGLVVLNTGLPFSITNIANRSGTRPGSANTDRPNQIANAHLDNRTVTRWFNTAAYVGQVGGTVGNERRDQVSGPGLQRVDLSLFKIFPLTERVKMEFRTEAFNVMNTAQFPFPNASLGNSAFGTISSTANAYNPRILQFAVRFKF</sequence>
<dbReference type="PANTHER" id="PTHR30069:SF46">
    <property type="entry name" value="OAR PROTEIN"/>
    <property type="match status" value="1"/>
</dbReference>
<evidence type="ECO:0000256" key="3">
    <source>
        <dbReference type="ARBA" id="ARBA00022452"/>
    </source>
</evidence>
<keyword evidence="7" id="KW-0732">Signal</keyword>
<dbReference type="InterPro" id="IPR057601">
    <property type="entry name" value="Oar-like_b-barrel"/>
</dbReference>
<keyword evidence="10" id="KW-1185">Reference proteome</keyword>
<evidence type="ECO:0000313" key="9">
    <source>
        <dbReference type="EMBL" id="RXH54169.1"/>
    </source>
</evidence>
<dbReference type="AlphaFoldDB" id="A0A4Q0SXN3"/>
<feature type="domain" description="TonB-dependent transporter Oar-like beta-barrel" evidence="8">
    <location>
        <begin position="248"/>
        <end position="1068"/>
    </location>
</feature>
<evidence type="ECO:0000256" key="1">
    <source>
        <dbReference type="ARBA" id="ARBA00004571"/>
    </source>
</evidence>
<dbReference type="PANTHER" id="PTHR30069">
    <property type="entry name" value="TONB-DEPENDENT OUTER MEMBRANE RECEPTOR"/>
    <property type="match status" value="1"/>
</dbReference>
<dbReference type="InterPro" id="IPR036942">
    <property type="entry name" value="Beta-barrel_TonB_sf"/>
</dbReference>
<dbReference type="SUPFAM" id="SSF56935">
    <property type="entry name" value="Porins"/>
    <property type="match status" value="1"/>
</dbReference>
<protein>
    <submittedName>
        <fullName evidence="9">Oar protein</fullName>
    </submittedName>
</protein>
<evidence type="ECO:0000256" key="4">
    <source>
        <dbReference type="ARBA" id="ARBA00022692"/>
    </source>
</evidence>
<dbReference type="Gene3D" id="2.60.40.1120">
    <property type="entry name" value="Carboxypeptidase-like, regulatory domain"/>
    <property type="match status" value="1"/>
</dbReference>
<evidence type="ECO:0000256" key="5">
    <source>
        <dbReference type="ARBA" id="ARBA00023136"/>
    </source>
</evidence>
<keyword evidence="3" id="KW-1134">Transmembrane beta strand</keyword>
<dbReference type="EMBL" id="RDSM01000005">
    <property type="protein sequence ID" value="RXH54169.1"/>
    <property type="molecule type" value="Genomic_DNA"/>
</dbReference>
<comment type="caution">
    <text evidence="9">The sequence shown here is derived from an EMBL/GenBank/DDBJ whole genome shotgun (WGS) entry which is preliminary data.</text>
</comment>
<organism evidence="9 10">
    <name type="scientific">Granulicella sibirica</name>
    <dbReference type="NCBI Taxonomy" id="2479048"/>
    <lineage>
        <taxon>Bacteria</taxon>
        <taxon>Pseudomonadati</taxon>
        <taxon>Acidobacteriota</taxon>
        <taxon>Terriglobia</taxon>
        <taxon>Terriglobales</taxon>
        <taxon>Acidobacteriaceae</taxon>
        <taxon>Granulicella</taxon>
    </lineage>
</organism>
<dbReference type="Pfam" id="PF13620">
    <property type="entry name" value="CarboxypepD_reg"/>
    <property type="match status" value="1"/>
</dbReference>